<evidence type="ECO:0000313" key="2">
    <source>
        <dbReference type="Proteomes" id="UP000636479"/>
    </source>
</evidence>
<dbReference type="AlphaFoldDB" id="A0A8H6S1K2"/>
<organism evidence="1 2">
    <name type="scientific">Mycena indigotica</name>
    <dbReference type="NCBI Taxonomy" id="2126181"/>
    <lineage>
        <taxon>Eukaryota</taxon>
        <taxon>Fungi</taxon>
        <taxon>Dikarya</taxon>
        <taxon>Basidiomycota</taxon>
        <taxon>Agaricomycotina</taxon>
        <taxon>Agaricomycetes</taxon>
        <taxon>Agaricomycetidae</taxon>
        <taxon>Agaricales</taxon>
        <taxon>Marasmiineae</taxon>
        <taxon>Mycenaceae</taxon>
        <taxon>Mycena</taxon>
    </lineage>
</organism>
<reference evidence="1" key="1">
    <citation type="submission" date="2020-05" db="EMBL/GenBank/DDBJ databases">
        <title>Mycena genomes resolve the evolution of fungal bioluminescence.</title>
        <authorList>
            <person name="Tsai I.J."/>
        </authorList>
    </citation>
    <scope>NUCLEOTIDE SEQUENCE</scope>
    <source>
        <strain evidence="1">171206Taipei</strain>
    </source>
</reference>
<dbReference type="EMBL" id="JACAZF010000013">
    <property type="protein sequence ID" value="KAF7291229.1"/>
    <property type="molecule type" value="Genomic_DNA"/>
</dbReference>
<dbReference type="GeneID" id="59351661"/>
<evidence type="ECO:0000313" key="1">
    <source>
        <dbReference type="EMBL" id="KAF7291229.1"/>
    </source>
</evidence>
<dbReference type="Proteomes" id="UP000636479">
    <property type="component" value="Unassembled WGS sequence"/>
</dbReference>
<gene>
    <name evidence="1" type="ORF">MIND_01266500</name>
</gene>
<dbReference type="OrthoDB" id="3145912at2759"/>
<accession>A0A8H6S1K2</accession>
<sequence length="333" mass="37490">MSIANHDNTEPMLPPELERAIFECAANLFPGLIPMMLTVANRVLEWLRPFLYTHISITPQSPSLSALLHLLTTLPPAHAFFYDSNIAKSVFVGHTRWLNNETMLVLRLFGKNTEDLTILSANRALVPLLRKIPLRRLAVSLVHLFDGPGYNSENLNGGSSILANLASLQGAFVNVTHLELFDFLHTEPLSAMGYLCAPSPSCPFNPQPSPLPSLTHLCLHSFVHRNQLLFVLEHNPRLQLLVNVHRDTEPEWGLGDIAGRLAITEDVRFVLMTMEVSLPAHARRWESARRGLVAKEEPRDFWVMAKAFVEKRKAGTVLPAWRCWIMAEDFQAE</sequence>
<name>A0A8H6S1K2_9AGAR</name>
<comment type="caution">
    <text evidence="1">The sequence shown here is derived from an EMBL/GenBank/DDBJ whole genome shotgun (WGS) entry which is preliminary data.</text>
</comment>
<keyword evidence="2" id="KW-1185">Reference proteome</keyword>
<protein>
    <submittedName>
        <fullName evidence="1">Uncharacterized protein</fullName>
    </submittedName>
</protein>
<dbReference type="RefSeq" id="XP_037214351.1">
    <property type="nucleotide sequence ID" value="XM_037369145.1"/>
</dbReference>
<proteinExistence type="predicted"/>